<comment type="caution">
    <text evidence="1">The sequence shown here is derived from an EMBL/GenBank/DDBJ whole genome shotgun (WGS) entry which is preliminary data.</text>
</comment>
<gene>
    <name evidence="1" type="ORF">ABID12_003097</name>
</gene>
<sequence>MRANVYEALINADRVKTATATFHCIDALQRFHEDRGVQTNAAAILFILLCERFQLNQQDVFTVAKNLLNTHDDRLGTEFEAIRMYLREEL</sequence>
<keyword evidence="2" id="KW-1185">Reference proteome</keyword>
<accession>A0ABV2IE01</accession>
<reference evidence="1 2" key="1">
    <citation type="submission" date="2024-06" db="EMBL/GenBank/DDBJ databases">
        <title>Genomic Encyclopedia of Type Strains, Phase IV (KMG-IV): sequencing the most valuable type-strain genomes for metagenomic binning, comparative biology and taxonomic classification.</title>
        <authorList>
            <person name="Goeker M."/>
        </authorList>
    </citation>
    <scope>NUCLEOTIDE SEQUENCE [LARGE SCALE GENOMIC DNA]</scope>
    <source>
        <strain evidence="1 2">DSM 28102</strain>
    </source>
</reference>
<protein>
    <submittedName>
        <fullName evidence="1">Uncharacterized protein</fullName>
    </submittedName>
</protein>
<organism evidence="1 2">
    <name type="scientific">Martelella mangrovi</name>
    <dbReference type="NCBI Taxonomy" id="1397477"/>
    <lineage>
        <taxon>Bacteria</taxon>
        <taxon>Pseudomonadati</taxon>
        <taxon>Pseudomonadota</taxon>
        <taxon>Alphaproteobacteria</taxon>
        <taxon>Hyphomicrobiales</taxon>
        <taxon>Aurantimonadaceae</taxon>
        <taxon>Martelella</taxon>
    </lineage>
</organism>
<name>A0ABV2IE01_9HYPH</name>
<evidence type="ECO:0000313" key="1">
    <source>
        <dbReference type="EMBL" id="MET3601146.1"/>
    </source>
</evidence>
<dbReference type="RefSeq" id="WP_354434994.1">
    <property type="nucleotide sequence ID" value="NZ_JBEPLY010000011.1"/>
</dbReference>
<proteinExistence type="predicted"/>
<evidence type="ECO:0000313" key="2">
    <source>
        <dbReference type="Proteomes" id="UP001549164"/>
    </source>
</evidence>
<dbReference type="Proteomes" id="UP001549164">
    <property type="component" value="Unassembled WGS sequence"/>
</dbReference>
<dbReference type="EMBL" id="JBEPLY010000011">
    <property type="protein sequence ID" value="MET3601146.1"/>
    <property type="molecule type" value="Genomic_DNA"/>
</dbReference>